<protein>
    <submittedName>
        <fullName evidence="6">FAD dependent oxidoreductase</fullName>
    </submittedName>
</protein>
<dbReference type="AlphaFoldDB" id="A0A2U1BA52"/>
<evidence type="ECO:0000256" key="5">
    <source>
        <dbReference type="ARBA" id="ARBA00023014"/>
    </source>
</evidence>
<gene>
    <name evidence="6" type="ORF">C8D82_102121</name>
</gene>
<keyword evidence="4" id="KW-0408">Iron</keyword>
<dbReference type="PANTHER" id="PTHR43498:SF1">
    <property type="entry name" value="COB--COM HETERODISULFIDE REDUCTASE IRON-SULFUR SUBUNIT A"/>
    <property type="match status" value="1"/>
</dbReference>
<sequence>MNCESFDVLVVGAGAAGITAALQAARAGAAVCLVEKNGIPGGTMTVSGIHYPGIFNAWGRQVIAGIGWELVAKTLETMERPMPDFSRTDMTRHWEHQIPLDPVIFAAIVDRELLAAGVTIKYHTMLGALSGEESGWAVTLCGRDGLYEVKSKVVADCSGDANAAKLAGYEVRTSEPCQPGTMSVYATGYHLKSLDLDAIGNAFQEAVRKGEVCAEDTGWAGGFNPNVLIKRGNNSNHISGINACDSAGRTKIEIAGRESLLRLYRFLRRQPGLEQLEFRLDGPECGVRETRTIVGEDTVTAADYAAGRKYPDALCNAFYPIDLHDAKVGLDKRGLAPGTVPQVPRGALIPAHSRRFVAAGRLLSSDRLANSALRVQAICMATGQAAGAMAALSAKSGADPLRLELAEIRALLKRHGAIVPE</sequence>
<keyword evidence="7" id="KW-1185">Reference proteome</keyword>
<keyword evidence="1" id="KW-0004">4Fe-4S</keyword>
<accession>A0A2U1BA52</accession>
<keyword evidence="2" id="KW-0479">Metal-binding</keyword>
<dbReference type="OrthoDB" id="9777740at2"/>
<keyword evidence="3" id="KW-0560">Oxidoreductase</keyword>
<dbReference type="InterPro" id="IPR036188">
    <property type="entry name" value="FAD/NAD-bd_sf"/>
</dbReference>
<dbReference type="SUPFAM" id="SSF51905">
    <property type="entry name" value="FAD/NAD(P)-binding domain"/>
    <property type="match status" value="1"/>
</dbReference>
<evidence type="ECO:0000256" key="2">
    <source>
        <dbReference type="ARBA" id="ARBA00022723"/>
    </source>
</evidence>
<dbReference type="GO" id="GO:0051539">
    <property type="term" value="F:4 iron, 4 sulfur cluster binding"/>
    <property type="evidence" value="ECO:0007669"/>
    <property type="project" value="UniProtKB-KW"/>
</dbReference>
<dbReference type="Gene3D" id="3.50.50.60">
    <property type="entry name" value="FAD/NAD(P)-binding domain"/>
    <property type="match status" value="1"/>
</dbReference>
<keyword evidence="5" id="KW-0411">Iron-sulfur</keyword>
<comment type="caution">
    <text evidence="6">The sequence shown here is derived from an EMBL/GenBank/DDBJ whole genome shotgun (WGS) entry which is preliminary data.</text>
</comment>
<evidence type="ECO:0000313" key="6">
    <source>
        <dbReference type="EMBL" id="PVY45550.1"/>
    </source>
</evidence>
<dbReference type="GO" id="GO:0016491">
    <property type="term" value="F:oxidoreductase activity"/>
    <property type="evidence" value="ECO:0007669"/>
    <property type="project" value="UniProtKB-KW"/>
</dbReference>
<dbReference type="GO" id="GO:0046872">
    <property type="term" value="F:metal ion binding"/>
    <property type="evidence" value="ECO:0007669"/>
    <property type="project" value="UniProtKB-KW"/>
</dbReference>
<name>A0A2U1BA52_9BACT</name>
<dbReference type="Proteomes" id="UP000245959">
    <property type="component" value="Unassembled WGS sequence"/>
</dbReference>
<dbReference type="RefSeq" id="WP_116882577.1">
    <property type="nucleotide sequence ID" value="NZ_CABMMC010000203.1"/>
</dbReference>
<evidence type="ECO:0000256" key="1">
    <source>
        <dbReference type="ARBA" id="ARBA00022485"/>
    </source>
</evidence>
<dbReference type="GeneID" id="78293910"/>
<evidence type="ECO:0000313" key="7">
    <source>
        <dbReference type="Proteomes" id="UP000245959"/>
    </source>
</evidence>
<evidence type="ECO:0000256" key="4">
    <source>
        <dbReference type="ARBA" id="ARBA00023004"/>
    </source>
</evidence>
<evidence type="ECO:0000256" key="3">
    <source>
        <dbReference type="ARBA" id="ARBA00023002"/>
    </source>
</evidence>
<dbReference type="Pfam" id="PF12831">
    <property type="entry name" value="FAD_oxidored"/>
    <property type="match status" value="1"/>
</dbReference>
<proteinExistence type="predicted"/>
<organism evidence="6 7">
    <name type="scientific">Victivallis vadensis</name>
    <dbReference type="NCBI Taxonomy" id="172901"/>
    <lineage>
        <taxon>Bacteria</taxon>
        <taxon>Pseudomonadati</taxon>
        <taxon>Lentisphaerota</taxon>
        <taxon>Lentisphaeria</taxon>
        <taxon>Victivallales</taxon>
        <taxon>Victivallaceae</taxon>
        <taxon>Victivallis</taxon>
    </lineage>
</organism>
<reference evidence="6 7" key="1">
    <citation type="submission" date="2018-04" db="EMBL/GenBank/DDBJ databases">
        <title>Genomic Encyclopedia of Type Strains, Phase IV (KMG-IV): sequencing the most valuable type-strain genomes for metagenomic binning, comparative biology and taxonomic classification.</title>
        <authorList>
            <person name="Goeker M."/>
        </authorList>
    </citation>
    <scope>NUCLEOTIDE SEQUENCE [LARGE SCALE GENOMIC DNA]</scope>
    <source>
        <strain evidence="6 7">DSM 14823</strain>
    </source>
</reference>
<dbReference type="PANTHER" id="PTHR43498">
    <property type="entry name" value="FERREDOXIN:COB-COM HETERODISULFIDE REDUCTASE SUBUNIT A"/>
    <property type="match status" value="1"/>
</dbReference>
<dbReference type="EMBL" id="QEKH01000002">
    <property type="protein sequence ID" value="PVY45550.1"/>
    <property type="molecule type" value="Genomic_DNA"/>
</dbReference>
<dbReference type="InterPro" id="IPR039650">
    <property type="entry name" value="HdrA-like"/>
</dbReference>